<reference evidence="1" key="1">
    <citation type="journal article" date="2022" name="Int. J. Mol. Sci.">
        <title>Draft Genome of Tanacetum Coccineum: Genomic Comparison of Closely Related Tanacetum-Family Plants.</title>
        <authorList>
            <person name="Yamashiro T."/>
            <person name="Shiraishi A."/>
            <person name="Nakayama K."/>
            <person name="Satake H."/>
        </authorList>
    </citation>
    <scope>NUCLEOTIDE SEQUENCE</scope>
</reference>
<gene>
    <name evidence="1" type="ORF">Tco_0824122</name>
</gene>
<accession>A0ABQ5ANX5</accession>
<reference evidence="1" key="2">
    <citation type="submission" date="2022-01" db="EMBL/GenBank/DDBJ databases">
        <authorList>
            <person name="Yamashiro T."/>
            <person name="Shiraishi A."/>
            <person name="Satake H."/>
            <person name="Nakayama K."/>
        </authorList>
    </citation>
    <scope>NUCLEOTIDE SEQUENCE</scope>
</reference>
<dbReference type="Proteomes" id="UP001151760">
    <property type="component" value="Unassembled WGS sequence"/>
</dbReference>
<organism evidence="1 2">
    <name type="scientific">Tanacetum coccineum</name>
    <dbReference type="NCBI Taxonomy" id="301880"/>
    <lineage>
        <taxon>Eukaryota</taxon>
        <taxon>Viridiplantae</taxon>
        <taxon>Streptophyta</taxon>
        <taxon>Embryophyta</taxon>
        <taxon>Tracheophyta</taxon>
        <taxon>Spermatophyta</taxon>
        <taxon>Magnoliopsida</taxon>
        <taxon>eudicotyledons</taxon>
        <taxon>Gunneridae</taxon>
        <taxon>Pentapetalae</taxon>
        <taxon>asterids</taxon>
        <taxon>campanulids</taxon>
        <taxon>Asterales</taxon>
        <taxon>Asteraceae</taxon>
        <taxon>Asteroideae</taxon>
        <taxon>Anthemideae</taxon>
        <taxon>Anthemidinae</taxon>
        <taxon>Tanacetum</taxon>
    </lineage>
</organism>
<keyword evidence="2" id="KW-1185">Reference proteome</keyword>
<evidence type="ECO:0000313" key="2">
    <source>
        <dbReference type="Proteomes" id="UP001151760"/>
    </source>
</evidence>
<sequence>MRGDHGTLSGASIGGKSRFAVQRLLAGAVQNAEVRGEHIPTLPFVTSSVSAMLEREDEAHTAFAIGLNLQTIGAPPRPSVLLMIVATIVTSTVYPTTTVKEKFVESFVFGGDSSGGGADHTAGGFSDRTGSDFIVSGIRTVISPDTDLQKVYVPQWSITNGSRLDDCRTCHEMVDEFAPPKFFASIHGMEHDQLFMEFNVRIFIVMASEIQRRRQDVADLKRI</sequence>
<name>A0ABQ5ANX5_9ASTR</name>
<protein>
    <submittedName>
        <fullName evidence="1">Uncharacterized protein</fullName>
    </submittedName>
</protein>
<proteinExistence type="predicted"/>
<dbReference type="EMBL" id="BQNB010012387">
    <property type="protein sequence ID" value="GJT02953.1"/>
    <property type="molecule type" value="Genomic_DNA"/>
</dbReference>
<comment type="caution">
    <text evidence="1">The sequence shown here is derived from an EMBL/GenBank/DDBJ whole genome shotgun (WGS) entry which is preliminary data.</text>
</comment>
<evidence type="ECO:0000313" key="1">
    <source>
        <dbReference type="EMBL" id="GJT02953.1"/>
    </source>
</evidence>